<accession>A0A0L0GEJ2</accession>
<dbReference type="SUPFAM" id="SSF57903">
    <property type="entry name" value="FYVE/PHD zinc finger"/>
    <property type="match status" value="1"/>
</dbReference>
<dbReference type="RefSeq" id="XP_014161349.1">
    <property type="nucleotide sequence ID" value="XM_014305874.1"/>
</dbReference>
<dbReference type="PROSITE" id="PS50016">
    <property type="entry name" value="ZF_PHD_2"/>
    <property type="match status" value="1"/>
</dbReference>
<dbReference type="InterPro" id="IPR001965">
    <property type="entry name" value="Znf_PHD"/>
</dbReference>
<dbReference type="GeneID" id="25900933"/>
<evidence type="ECO:0000256" key="2">
    <source>
        <dbReference type="ARBA" id="ARBA00022771"/>
    </source>
</evidence>
<dbReference type="InterPro" id="IPR011011">
    <property type="entry name" value="Znf_FYVE_PHD"/>
</dbReference>
<evidence type="ECO:0000259" key="6">
    <source>
        <dbReference type="PROSITE" id="PS50016"/>
    </source>
</evidence>
<feature type="region of interest" description="Disordered" evidence="5">
    <location>
        <begin position="126"/>
        <end position="218"/>
    </location>
</feature>
<name>A0A0L0GEJ2_9EUKA</name>
<dbReference type="Gene3D" id="3.30.40.10">
    <property type="entry name" value="Zinc/RING finger domain, C3HC4 (zinc finger)"/>
    <property type="match status" value="1"/>
</dbReference>
<sequence>MSESQTYFCPICTRTYRQATPLMLGCEICPIWMHAKCLGVKKSKYFLMDEEEAQDKTIYCPSCTQLDPSKIEERTNKNNEILGFLSAKSELVSAYNALKHNLEPGDAVSSPVRAIVQKRAEEEIVKRSNDNARARQNASSEEAPLGAGPIITLTVSGAKSSDESDGGNRGSAGGSAMVNGDTGKDKNTLTGTQQTSSRNNSRSASRTGNNQQERSYSIKPQNEYQIFKSALMAANPGQSHEEIQLLALHEWALLGPSERRKYTNDASKRRSEHGKSTNSETVNKRSRGNSPRSPRPKKKKK</sequence>
<evidence type="ECO:0000313" key="7">
    <source>
        <dbReference type="EMBL" id="KNC87447.1"/>
    </source>
</evidence>
<dbReference type="InterPro" id="IPR036910">
    <property type="entry name" value="HMG_box_dom_sf"/>
</dbReference>
<feature type="compositionally biased region" description="Basic and acidic residues" evidence="5">
    <location>
        <begin position="257"/>
        <end position="275"/>
    </location>
</feature>
<evidence type="ECO:0000256" key="1">
    <source>
        <dbReference type="ARBA" id="ARBA00022723"/>
    </source>
</evidence>
<dbReference type="InterPro" id="IPR013083">
    <property type="entry name" value="Znf_RING/FYVE/PHD"/>
</dbReference>
<evidence type="ECO:0000256" key="4">
    <source>
        <dbReference type="PROSITE-ProRule" id="PRU00146"/>
    </source>
</evidence>
<evidence type="ECO:0000313" key="8">
    <source>
        <dbReference type="Proteomes" id="UP000054560"/>
    </source>
</evidence>
<keyword evidence="2 4" id="KW-0863">Zinc-finger</keyword>
<dbReference type="CDD" id="cd00084">
    <property type="entry name" value="HMG-box_SF"/>
    <property type="match status" value="1"/>
</dbReference>
<proteinExistence type="predicted"/>
<keyword evidence="3" id="KW-0862">Zinc</keyword>
<reference evidence="7 8" key="1">
    <citation type="submission" date="2011-02" db="EMBL/GenBank/DDBJ databases">
        <title>The Genome Sequence of Sphaeroforma arctica JP610.</title>
        <authorList>
            <consortium name="The Broad Institute Genome Sequencing Platform"/>
            <person name="Russ C."/>
            <person name="Cuomo C."/>
            <person name="Young S.K."/>
            <person name="Zeng Q."/>
            <person name="Gargeya S."/>
            <person name="Alvarado L."/>
            <person name="Berlin A."/>
            <person name="Chapman S.B."/>
            <person name="Chen Z."/>
            <person name="Freedman E."/>
            <person name="Gellesch M."/>
            <person name="Goldberg J."/>
            <person name="Griggs A."/>
            <person name="Gujja S."/>
            <person name="Heilman E."/>
            <person name="Heiman D."/>
            <person name="Howarth C."/>
            <person name="Mehta T."/>
            <person name="Neiman D."/>
            <person name="Pearson M."/>
            <person name="Roberts A."/>
            <person name="Saif S."/>
            <person name="Shea T."/>
            <person name="Shenoy N."/>
            <person name="Sisk P."/>
            <person name="Stolte C."/>
            <person name="Sykes S."/>
            <person name="White J."/>
            <person name="Yandava C."/>
            <person name="Burger G."/>
            <person name="Gray M.W."/>
            <person name="Holland P.W.H."/>
            <person name="King N."/>
            <person name="Lang F.B.F."/>
            <person name="Roger A.J."/>
            <person name="Ruiz-Trillo I."/>
            <person name="Haas B."/>
            <person name="Nusbaum C."/>
            <person name="Birren B."/>
        </authorList>
    </citation>
    <scope>NUCLEOTIDE SEQUENCE [LARGE SCALE GENOMIC DNA]</scope>
    <source>
        <strain evidence="7 8">JP610</strain>
    </source>
</reference>
<keyword evidence="1" id="KW-0479">Metal-binding</keyword>
<organism evidence="7 8">
    <name type="scientific">Sphaeroforma arctica JP610</name>
    <dbReference type="NCBI Taxonomy" id="667725"/>
    <lineage>
        <taxon>Eukaryota</taxon>
        <taxon>Ichthyosporea</taxon>
        <taxon>Ichthyophonida</taxon>
        <taxon>Sphaeroforma</taxon>
    </lineage>
</organism>
<protein>
    <recommendedName>
        <fullName evidence="6">PHD-type domain-containing protein</fullName>
    </recommendedName>
</protein>
<dbReference type="CDD" id="cd15489">
    <property type="entry name" value="PHD_SF"/>
    <property type="match status" value="1"/>
</dbReference>
<feature type="compositionally biased region" description="Low complexity" evidence="5">
    <location>
        <begin position="196"/>
        <end position="210"/>
    </location>
</feature>
<dbReference type="Pfam" id="PF00628">
    <property type="entry name" value="PHD"/>
    <property type="match status" value="1"/>
</dbReference>
<dbReference type="AlphaFoldDB" id="A0A0L0GEJ2"/>
<keyword evidence="8" id="KW-1185">Reference proteome</keyword>
<dbReference type="SMART" id="SM00249">
    <property type="entry name" value="PHD"/>
    <property type="match status" value="1"/>
</dbReference>
<gene>
    <name evidence="7" type="ORF">SARC_00429</name>
</gene>
<dbReference type="InterPro" id="IPR019787">
    <property type="entry name" value="Znf_PHD-finger"/>
</dbReference>
<evidence type="ECO:0000256" key="5">
    <source>
        <dbReference type="SAM" id="MobiDB-lite"/>
    </source>
</evidence>
<dbReference type="SUPFAM" id="SSF47095">
    <property type="entry name" value="HMG-box"/>
    <property type="match status" value="1"/>
</dbReference>
<evidence type="ECO:0000256" key="3">
    <source>
        <dbReference type="ARBA" id="ARBA00022833"/>
    </source>
</evidence>
<dbReference type="GO" id="GO:0008270">
    <property type="term" value="F:zinc ion binding"/>
    <property type="evidence" value="ECO:0007669"/>
    <property type="project" value="UniProtKB-KW"/>
</dbReference>
<dbReference type="EMBL" id="KQ241609">
    <property type="protein sequence ID" value="KNC87447.1"/>
    <property type="molecule type" value="Genomic_DNA"/>
</dbReference>
<feature type="region of interest" description="Disordered" evidence="5">
    <location>
        <begin position="255"/>
        <end position="301"/>
    </location>
</feature>
<dbReference type="OrthoDB" id="418595at2759"/>
<feature type="domain" description="PHD-type" evidence="6">
    <location>
        <begin position="6"/>
        <end position="66"/>
    </location>
</feature>
<dbReference type="Proteomes" id="UP000054560">
    <property type="component" value="Unassembled WGS sequence"/>
</dbReference>